<dbReference type="RefSeq" id="WP_133347052.1">
    <property type="nucleotide sequence ID" value="NZ_SMZQ01000002.1"/>
</dbReference>
<accession>A0A4R5Y5K8</accession>
<reference evidence="2 3" key="1">
    <citation type="submission" date="2019-03" db="EMBL/GenBank/DDBJ databases">
        <title>Genome Sequencing and Assembly of Various Microbes Isolated from Partially Reclaimed Soil and Acid Mine Drainage (AMD) Site.</title>
        <authorList>
            <person name="Steinbock B."/>
            <person name="Bechtold R."/>
            <person name="Sevigny J.L."/>
            <person name="Thomas D."/>
            <person name="Cuthill L.R."/>
            <person name="Aveiro Johannsen E.J."/>
            <person name="Thomas K."/>
            <person name="Ghosh A."/>
        </authorList>
    </citation>
    <scope>NUCLEOTIDE SEQUENCE [LARGE SCALE GENOMIC DNA]</scope>
    <source>
        <strain evidence="2 3">S-A1</strain>
    </source>
</reference>
<proteinExistence type="predicted"/>
<organism evidence="2 3">
    <name type="scientific">Arthrobacter nitrophenolicus</name>
    <dbReference type="NCBI Taxonomy" id="683150"/>
    <lineage>
        <taxon>Bacteria</taxon>
        <taxon>Bacillati</taxon>
        <taxon>Actinomycetota</taxon>
        <taxon>Actinomycetes</taxon>
        <taxon>Micrococcales</taxon>
        <taxon>Micrococcaceae</taxon>
        <taxon>Arthrobacter</taxon>
    </lineage>
</organism>
<sequence>MDTITGVALIIGAAVAWMGMTVFVLLRLRRRRKGSTVVAAAPPPADSGSLHYRHWRRDRLVTTRIPPRRHHRLRLKKVRG</sequence>
<dbReference type="AlphaFoldDB" id="A0A4R5Y5K8"/>
<evidence type="ECO:0000256" key="1">
    <source>
        <dbReference type="SAM" id="Phobius"/>
    </source>
</evidence>
<keyword evidence="1" id="KW-1133">Transmembrane helix</keyword>
<comment type="caution">
    <text evidence="2">The sequence shown here is derived from an EMBL/GenBank/DDBJ whole genome shotgun (WGS) entry which is preliminary data.</text>
</comment>
<name>A0A4R5Y5K8_9MICC</name>
<feature type="transmembrane region" description="Helical" evidence="1">
    <location>
        <begin position="6"/>
        <end position="26"/>
    </location>
</feature>
<dbReference type="Proteomes" id="UP000294621">
    <property type="component" value="Unassembled WGS sequence"/>
</dbReference>
<evidence type="ECO:0000313" key="3">
    <source>
        <dbReference type="Proteomes" id="UP000294621"/>
    </source>
</evidence>
<dbReference type="EMBL" id="SMZQ01000002">
    <property type="protein sequence ID" value="TDL39871.1"/>
    <property type="molecule type" value="Genomic_DNA"/>
</dbReference>
<keyword evidence="1" id="KW-0472">Membrane</keyword>
<evidence type="ECO:0000313" key="2">
    <source>
        <dbReference type="EMBL" id="TDL39871.1"/>
    </source>
</evidence>
<gene>
    <name evidence="2" type="ORF">E2R57_05245</name>
</gene>
<protein>
    <submittedName>
        <fullName evidence="2">Uncharacterized protein</fullName>
    </submittedName>
</protein>
<keyword evidence="1" id="KW-0812">Transmembrane</keyword>